<feature type="region of interest" description="Disordered" evidence="1">
    <location>
        <begin position="127"/>
        <end position="155"/>
    </location>
</feature>
<dbReference type="RefSeq" id="XP_038727790.1">
    <property type="nucleotide sequence ID" value="XM_038881400.1"/>
</dbReference>
<protein>
    <recommendedName>
        <fullName evidence="2">2,6-dihydroxypyridine 3-monooxygenase substrate binding domain-containing protein</fullName>
    </recommendedName>
</protein>
<dbReference type="Gene3D" id="3.30.9.60">
    <property type="match status" value="1"/>
</dbReference>
<dbReference type="SUPFAM" id="SSF51905">
    <property type="entry name" value="FAD/NAD(P)-binding domain"/>
    <property type="match status" value="1"/>
</dbReference>
<accession>A0A9P5LV14</accession>
<name>A0A9P5LV14_9HELO</name>
<evidence type="ECO:0000259" key="2">
    <source>
        <dbReference type="Pfam" id="PF22607"/>
    </source>
</evidence>
<evidence type="ECO:0000256" key="1">
    <source>
        <dbReference type="SAM" id="MobiDB-lite"/>
    </source>
</evidence>
<dbReference type="GeneID" id="62154473"/>
<dbReference type="InterPro" id="IPR053212">
    <property type="entry name" value="DHP_3-monooxygenase"/>
</dbReference>
<sequence>MDFSKPMHIVIIGGSSTGLMQGTMLSHLPTPHTITILERHSSSLRPDLAAGITTWPEFELFMKFHDRVAQPWSIHSPTVQFLNKDASVKREMKRELKMTSWSVIYYRLRRNFDGLKSEFCDGEVVVPEAEGGRDGDHHDEEEEEDHPKGKSQGKREFLTGMNVTSLSKLSDGGVEITYENQNEANKEFKMNADMVILADGANSSLRAKYFPDVKREYAGYVAFRGTVLESEVSEETKKIFDPSLTYFSYKGGYILLYIIPGSNGSLTPGSRRYNWVWYHPISPSPSLTSLMTDTSGVLHRTTLPAGLMNPTAWAPYLTLSQSMMCAPFAEIISKTPSPFITAINDSALPCALLPGFDNRVLITGEALNLMRPHMALSTTQSAMQALELEKVFTGSLTLGEWEKRVVKWGKVGVCKTNAFGLWNLSGVGAALPWVLRLLGVLVGIL</sequence>
<organism evidence="3 4">
    <name type="scientific">Botrytis byssoidea</name>
    <dbReference type="NCBI Taxonomy" id="139641"/>
    <lineage>
        <taxon>Eukaryota</taxon>
        <taxon>Fungi</taxon>
        <taxon>Dikarya</taxon>
        <taxon>Ascomycota</taxon>
        <taxon>Pezizomycotina</taxon>
        <taxon>Leotiomycetes</taxon>
        <taxon>Helotiales</taxon>
        <taxon>Sclerotiniaceae</taxon>
        <taxon>Botrytis</taxon>
    </lineage>
</organism>
<feature type="domain" description="2,6-dihydroxypyridine 3-monooxygenase substrate binding" evidence="2">
    <location>
        <begin position="217"/>
        <end position="345"/>
    </location>
</feature>
<dbReference type="InterPro" id="IPR054707">
    <property type="entry name" value="DhpH_subs-bd"/>
</dbReference>
<dbReference type="EMBL" id="RCSW01000031">
    <property type="protein sequence ID" value="KAF7923447.1"/>
    <property type="molecule type" value="Genomic_DNA"/>
</dbReference>
<evidence type="ECO:0000313" key="3">
    <source>
        <dbReference type="EMBL" id="KAF7923447.1"/>
    </source>
</evidence>
<reference evidence="3 4" key="1">
    <citation type="journal article" date="2020" name="Genome Biol. Evol.">
        <title>Comparative genomics of Sclerotiniaceae.</title>
        <authorList>
            <person name="Valero Jimenez C.A."/>
            <person name="Steentjes M."/>
            <person name="Scholten O.E."/>
            <person name="Van Kan J.A.L."/>
        </authorList>
    </citation>
    <scope>NUCLEOTIDE SEQUENCE [LARGE SCALE GENOMIC DNA]</scope>
    <source>
        <strain evidence="3 4">MUCL 94</strain>
    </source>
</reference>
<keyword evidence="4" id="KW-1185">Reference proteome</keyword>
<dbReference type="InterPro" id="IPR036188">
    <property type="entry name" value="FAD/NAD-bd_sf"/>
</dbReference>
<comment type="caution">
    <text evidence="3">The sequence shown here is derived from an EMBL/GenBank/DDBJ whole genome shotgun (WGS) entry which is preliminary data.</text>
</comment>
<dbReference type="PANTHER" id="PTHR47469">
    <property type="entry name" value="MONOOXYGENASE-LIKE"/>
    <property type="match status" value="1"/>
</dbReference>
<dbReference type="PANTHER" id="PTHR47469:SF2">
    <property type="entry name" value="OS06G0597600 PROTEIN"/>
    <property type="match status" value="1"/>
</dbReference>
<dbReference type="SUPFAM" id="SSF54373">
    <property type="entry name" value="FAD-linked reductases, C-terminal domain"/>
    <property type="match status" value="1"/>
</dbReference>
<gene>
    <name evidence="3" type="ORF">EAE97_010885</name>
</gene>
<evidence type="ECO:0000313" key="4">
    <source>
        <dbReference type="Proteomes" id="UP000710849"/>
    </source>
</evidence>
<proteinExistence type="predicted"/>
<dbReference type="Pfam" id="PF22607">
    <property type="entry name" value="FAD_binding-like"/>
    <property type="match status" value="1"/>
</dbReference>
<dbReference type="AlphaFoldDB" id="A0A9P5LV14"/>
<dbReference type="Proteomes" id="UP000710849">
    <property type="component" value="Unassembled WGS sequence"/>
</dbReference>
<feature type="compositionally biased region" description="Basic and acidic residues" evidence="1">
    <location>
        <begin position="145"/>
        <end position="155"/>
    </location>
</feature>